<dbReference type="PATRIC" id="fig|1128398.3.peg.834"/>
<dbReference type="PROSITE" id="PS50110">
    <property type="entry name" value="RESPONSE_REGULATORY"/>
    <property type="match status" value="1"/>
</dbReference>
<dbReference type="PROSITE" id="PS50930">
    <property type="entry name" value="HTH_LYTTR"/>
    <property type="match status" value="1"/>
</dbReference>
<evidence type="ECO:0000256" key="1">
    <source>
        <dbReference type="ARBA" id="ARBA00022490"/>
    </source>
</evidence>
<dbReference type="InterPro" id="IPR011006">
    <property type="entry name" value="CheY-like_superfamily"/>
</dbReference>
<evidence type="ECO:0000259" key="6">
    <source>
        <dbReference type="PROSITE" id="PS50110"/>
    </source>
</evidence>
<keyword evidence="3" id="KW-0010">Activator</keyword>
<dbReference type="Gene3D" id="2.40.50.40">
    <property type="match status" value="1"/>
</dbReference>
<keyword evidence="5" id="KW-0597">Phosphoprotein</keyword>
<dbReference type="HOGENOM" id="CLU_000445_14_6_9"/>
<comment type="function">
    <text evidence="4">Required for high-level post-exponential phase expression of a series of secreted proteins.</text>
</comment>
<feature type="modified residue" description="4-aspartylphosphate" evidence="5">
    <location>
        <position position="60"/>
    </location>
</feature>
<dbReference type="KEGG" id="cad:Curi_c07850"/>
<evidence type="ECO:0000259" key="7">
    <source>
        <dbReference type="PROSITE" id="PS50930"/>
    </source>
</evidence>
<proteinExistence type="predicted"/>
<gene>
    <name evidence="8" type="primary">agrA</name>
    <name evidence="8" type="ordered locus">Curi_c07850</name>
</gene>
<dbReference type="Proteomes" id="UP000006094">
    <property type="component" value="Chromosome"/>
</dbReference>
<dbReference type="GO" id="GO:0003677">
    <property type="term" value="F:DNA binding"/>
    <property type="evidence" value="ECO:0007669"/>
    <property type="project" value="InterPro"/>
</dbReference>
<dbReference type="STRING" id="1128398.Curi_c07850"/>
<dbReference type="Gene3D" id="3.40.50.2300">
    <property type="match status" value="1"/>
</dbReference>
<keyword evidence="9" id="KW-1185">Reference proteome</keyword>
<keyword evidence="2" id="KW-0902">Two-component regulatory system</keyword>
<dbReference type="OrthoDB" id="1701771at2"/>
<keyword evidence="1" id="KW-0963">Cytoplasm</keyword>
<organism evidence="8 9">
    <name type="scientific">Gottschalkia acidurici (strain ATCC 7906 / DSM 604 / BCRC 14475 / CIP 104303 / KCTC 5404 / NCIMB 10678 / 9a)</name>
    <name type="common">Clostridium acidurici</name>
    <dbReference type="NCBI Taxonomy" id="1128398"/>
    <lineage>
        <taxon>Bacteria</taxon>
        <taxon>Bacillati</taxon>
        <taxon>Bacillota</taxon>
        <taxon>Tissierellia</taxon>
        <taxon>Tissierellales</taxon>
        <taxon>Gottschalkiaceae</taxon>
        <taxon>Gottschalkia</taxon>
    </lineage>
</organism>
<dbReference type="PANTHER" id="PTHR37299">
    <property type="entry name" value="TRANSCRIPTIONAL REGULATOR-RELATED"/>
    <property type="match status" value="1"/>
</dbReference>
<dbReference type="AlphaFoldDB" id="K0AVI7"/>
<feature type="domain" description="HTH LytTR-type" evidence="7">
    <location>
        <begin position="143"/>
        <end position="242"/>
    </location>
</feature>
<dbReference type="EMBL" id="CP003326">
    <property type="protein sequence ID" value="AFS77858.1"/>
    <property type="molecule type" value="Genomic_DNA"/>
</dbReference>
<dbReference type="SMART" id="SM00448">
    <property type="entry name" value="REC"/>
    <property type="match status" value="1"/>
</dbReference>
<evidence type="ECO:0000256" key="4">
    <source>
        <dbReference type="ARBA" id="ARBA00037164"/>
    </source>
</evidence>
<dbReference type="PANTHER" id="PTHR37299:SF3">
    <property type="entry name" value="STAGE 0 SPORULATION PROTEIN A HOMOLOG"/>
    <property type="match status" value="1"/>
</dbReference>
<sequence length="242" mass="28651">MLKVFICEDNRNYMDKLKKIIENAIIIEDLDMELTLATEDPYEVLKYLEDNEVNGLYFLDVDLKSSINGIQLSERIREYDPRGFIIFVTTHAEMSYLTFKYKAEAMDYIIKDNFTEVCYRVRDCILNAHKRYSSLSNTIQNIFILNIGSKVITIEYNKILFFETSDTVHKLRLHAIDRQVEFYSKMKSIEEKLDKRFYRCHQSFIVNKDNIKEIDKTNRIIHMINGETCMASVRGIRGLDFL</sequence>
<dbReference type="InterPro" id="IPR007492">
    <property type="entry name" value="LytTR_DNA-bd_dom"/>
</dbReference>
<evidence type="ECO:0000313" key="8">
    <source>
        <dbReference type="EMBL" id="AFS77858.1"/>
    </source>
</evidence>
<dbReference type="eggNOG" id="COG3279">
    <property type="taxonomic scope" value="Bacteria"/>
</dbReference>
<reference evidence="8 9" key="1">
    <citation type="journal article" date="2012" name="PLoS ONE">
        <title>The purine-utilizing bacterium Clostridium acidurici 9a: a genome-guided metabolic reconsideration.</title>
        <authorList>
            <person name="Hartwich K."/>
            <person name="Poehlein A."/>
            <person name="Daniel R."/>
        </authorList>
    </citation>
    <scope>NUCLEOTIDE SEQUENCE [LARGE SCALE GENOMIC DNA]</scope>
    <source>
        <strain evidence="9">ATCC 7906 / DSM 604 / BCRC 14475 / CIP 104303 / KCTC 5404 / NCIMB 10678 / 9a</strain>
    </source>
</reference>
<accession>K0AVI7</accession>
<evidence type="ECO:0000256" key="3">
    <source>
        <dbReference type="ARBA" id="ARBA00023159"/>
    </source>
</evidence>
<dbReference type="SMART" id="SM00850">
    <property type="entry name" value="LytTR"/>
    <property type="match status" value="1"/>
</dbReference>
<dbReference type="Pfam" id="PF00072">
    <property type="entry name" value="Response_reg"/>
    <property type="match status" value="1"/>
</dbReference>
<dbReference type="RefSeq" id="WP_014966995.1">
    <property type="nucleotide sequence ID" value="NC_018664.1"/>
</dbReference>
<dbReference type="SUPFAM" id="SSF52172">
    <property type="entry name" value="CheY-like"/>
    <property type="match status" value="1"/>
</dbReference>
<dbReference type="Pfam" id="PF04397">
    <property type="entry name" value="LytTR"/>
    <property type="match status" value="1"/>
</dbReference>
<evidence type="ECO:0000313" key="9">
    <source>
        <dbReference type="Proteomes" id="UP000006094"/>
    </source>
</evidence>
<evidence type="ECO:0000256" key="2">
    <source>
        <dbReference type="ARBA" id="ARBA00023012"/>
    </source>
</evidence>
<name>K0AVI7_GOTA9</name>
<dbReference type="InterPro" id="IPR001789">
    <property type="entry name" value="Sig_transdc_resp-reg_receiver"/>
</dbReference>
<feature type="domain" description="Response regulatory" evidence="6">
    <location>
        <begin position="3"/>
        <end position="126"/>
    </location>
</feature>
<dbReference type="GO" id="GO:0000156">
    <property type="term" value="F:phosphorelay response regulator activity"/>
    <property type="evidence" value="ECO:0007669"/>
    <property type="project" value="InterPro"/>
</dbReference>
<evidence type="ECO:0000256" key="5">
    <source>
        <dbReference type="PROSITE-ProRule" id="PRU00169"/>
    </source>
</evidence>
<dbReference type="InterPro" id="IPR046947">
    <property type="entry name" value="LytR-like"/>
</dbReference>
<protein>
    <submittedName>
        <fullName evidence="8">Accessory gene regulator protein A</fullName>
    </submittedName>
</protein>